<dbReference type="GO" id="GO:0008168">
    <property type="term" value="F:methyltransferase activity"/>
    <property type="evidence" value="ECO:0007669"/>
    <property type="project" value="InterPro"/>
</dbReference>
<evidence type="ECO:0000256" key="2">
    <source>
        <dbReference type="SAM" id="Phobius"/>
    </source>
</evidence>
<keyword evidence="1" id="KW-0010">Activator</keyword>
<keyword evidence="2" id="KW-0472">Membrane</keyword>
<accession>A0A932YWG3</accession>
<name>A0A932YWG3_9BACT</name>
<dbReference type="SUPFAM" id="SSF57884">
    <property type="entry name" value="Ada DNA repair protein, N-terminal domain (N-Ada 10)"/>
    <property type="match status" value="1"/>
</dbReference>
<dbReference type="AlphaFoldDB" id="A0A932YWG3"/>
<dbReference type="EMBL" id="JACQMI010000005">
    <property type="protein sequence ID" value="MBI4132676.1"/>
    <property type="molecule type" value="Genomic_DNA"/>
</dbReference>
<protein>
    <recommendedName>
        <fullName evidence="3">Ada DNA repair metal-binding domain-containing protein</fullName>
    </recommendedName>
</protein>
<gene>
    <name evidence="4" type="ORF">HY473_01065</name>
</gene>
<evidence type="ECO:0000313" key="4">
    <source>
        <dbReference type="EMBL" id="MBI4132676.1"/>
    </source>
</evidence>
<evidence type="ECO:0000313" key="5">
    <source>
        <dbReference type="Proteomes" id="UP000756703"/>
    </source>
</evidence>
<dbReference type="Gene3D" id="3.40.10.10">
    <property type="entry name" value="DNA Methylphosphotriester Repair Domain"/>
    <property type="match status" value="1"/>
</dbReference>
<dbReference type="InterPro" id="IPR035451">
    <property type="entry name" value="Ada-like_dom_sf"/>
</dbReference>
<feature type="transmembrane region" description="Helical" evidence="2">
    <location>
        <begin position="20"/>
        <end position="39"/>
    </location>
</feature>
<evidence type="ECO:0000256" key="1">
    <source>
        <dbReference type="ARBA" id="ARBA00023159"/>
    </source>
</evidence>
<evidence type="ECO:0000259" key="3">
    <source>
        <dbReference type="Pfam" id="PF02805"/>
    </source>
</evidence>
<dbReference type="InterPro" id="IPR004026">
    <property type="entry name" value="Ada_DNA_repair_Zn-bd"/>
</dbReference>
<reference evidence="4" key="1">
    <citation type="submission" date="2020-07" db="EMBL/GenBank/DDBJ databases">
        <title>Huge and variable diversity of episymbiotic CPR bacteria and DPANN archaea in groundwater ecosystems.</title>
        <authorList>
            <person name="He C.Y."/>
            <person name="Keren R."/>
            <person name="Whittaker M."/>
            <person name="Farag I.F."/>
            <person name="Doudna J."/>
            <person name="Cate J.H.D."/>
            <person name="Banfield J.F."/>
        </authorList>
    </citation>
    <scope>NUCLEOTIDE SEQUENCE</scope>
    <source>
        <strain evidence="4">NC_groundwater_1225_Ag_S-0.1um_56_177</strain>
    </source>
</reference>
<keyword evidence="2" id="KW-1133">Transmembrane helix</keyword>
<dbReference type="GO" id="GO:0006281">
    <property type="term" value="P:DNA repair"/>
    <property type="evidence" value="ECO:0007669"/>
    <property type="project" value="InterPro"/>
</dbReference>
<comment type="caution">
    <text evidence="4">The sequence shown here is derived from an EMBL/GenBank/DDBJ whole genome shotgun (WGS) entry which is preliminary data.</text>
</comment>
<dbReference type="GO" id="GO:0003677">
    <property type="term" value="F:DNA binding"/>
    <property type="evidence" value="ECO:0007669"/>
    <property type="project" value="InterPro"/>
</dbReference>
<proteinExistence type="predicted"/>
<feature type="domain" description="Ada DNA repair metal-binding" evidence="3">
    <location>
        <begin position="79"/>
        <end position="126"/>
    </location>
</feature>
<sequence length="129" mass="14152">MLTDFTAKVKAFFKANQKDIFLTAFVFLVSIASFGLGRLSAIWPVKEPIIIEQPNAESRTLKAELSVPLSFDLSPSASGQYVASRNGSAYHLPTCPGAKQIKEENKVWFQTEEEARRAGYKPAGNCPGL</sequence>
<dbReference type="GO" id="GO:0008270">
    <property type="term" value="F:zinc ion binding"/>
    <property type="evidence" value="ECO:0007669"/>
    <property type="project" value="InterPro"/>
</dbReference>
<organism evidence="4 5">
    <name type="scientific">Candidatus Sungiibacteriota bacterium</name>
    <dbReference type="NCBI Taxonomy" id="2750080"/>
    <lineage>
        <taxon>Bacteria</taxon>
        <taxon>Candidatus Sungiibacteriota</taxon>
    </lineage>
</organism>
<dbReference type="Pfam" id="PF02805">
    <property type="entry name" value="Ada_Zn_binding"/>
    <property type="match status" value="1"/>
</dbReference>
<dbReference type="GO" id="GO:0006355">
    <property type="term" value="P:regulation of DNA-templated transcription"/>
    <property type="evidence" value="ECO:0007669"/>
    <property type="project" value="InterPro"/>
</dbReference>
<keyword evidence="2" id="KW-0812">Transmembrane</keyword>
<dbReference type="Proteomes" id="UP000756703">
    <property type="component" value="Unassembled WGS sequence"/>
</dbReference>